<dbReference type="AlphaFoldDB" id="A0A1B7N0R0"/>
<evidence type="ECO:0000256" key="2">
    <source>
        <dbReference type="ARBA" id="ARBA00022723"/>
    </source>
</evidence>
<evidence type="ECO:0000256" key="4">
    <source>
        <dbReference type="ARBA" id="ARBA00023004"/>
    </source>
</evidence>
<keyword evidence="2 5" id="KW-0479">Metal-binding</keyword>
<gene>
    <name evidence="7" type="ORF">K503DRAFT_866140</name>
</gene>
<dbReference type="SUPFAM" id="SSF51197">
    <property type="entry name" value="Clavaminate synthase-like"/>
    <property type="match status" value="1"/>
</dbReference>
<dbReference type="PANTHER" id="PTHR10209:SF804">
    <property type="entry name" value="FE2OG DIOXYGENASE DOMAIN-CONTAINING PROTEIN"/>
    <property type="match status" value="1"/>
</dbReference>
<dbReference type="InterPro" id="IPR044861">
    <property type="entry name" value="IPNS-like_FE2OG_OXY"/>
</dbReference>
<name>A0A1B7N0R0_9AGAM</name>
<dbReference type="GO" id="GO:0016491">
    <property type="term" value="F:oxidoreductase activity"/>
    <property type="evidence" value="ECO:0007669"/>
    <property type="project" value="UniProtKB-KW"/>
</dbReference>
<evidence type="ECO:0000313" key="8">
    <source>
        <dbReference type="Proteomes" id="UP000092154"/>
    </source>
</evidence>
<dbReference type="EMBL" id="KV448295">
    <property type="protein sequence ID" value="OAX38436.1"/>
    <property type="molecule type" value="Genomic_DNA"/>
</dbReference>
<reference evidence="7 8" key="1">
    <citation type="submission" date="2016-06" db="EMBL/GenBank/DDBJ databases">
        <title>Comparative genomics of the ectomycorrhizal sister species Rhizopogon vinicolor and Rhizopogon vesiculosus (Basidiomycota: Boletales) reveals a divergence of the mating type B locus.</title>
        <authorList>
            <consortium name="DOE Joint Genome Institute"/>
            <person name="Mujic A.B."/>
            <person name="Kuo A."/>
            <person name="Tritt A."/>
            <person name="Lipzen A."/>
            <person name="Chen C."/>
            <person name="Johnson J."/>
            <person name="Sharma A."/>
            <person name="Barry K."/>
            <person name="Grigoriev I.V."/>
            <person name="Spatafora J.W."/>
        </authorList>
    </citation>
    <scope>NUCLEOTIDE SEQUENCE [LARGE SCALE GENOMIC DNA]</scope>
    <source>
        <strain evidence="7 8">AM-OR11-026</strain>
    </source>
</reference>
<proteinExistence type="inferred from homology"/>
<evidence type="ECO:0000259" key="6">
    <source>
        <dbReference type="PROSITE" id="PS51471"/>
    </source>
</evidence>
<evidence type="ECO:0000313" key="7">
    <source>
        <dbReference type="EMBL" id="OAX38436.1"/>
    </source>
</evidence>
<evidence type="ECO:0000256" key="5">
    <source>
        <dbReference type="RuleBase" id="RU003682"/>
    </source>
</evidence>
<comment type="similarity">
    <text evidence="1 5">Belongs to the iron/ascorbate-dependent oxidoreductase family.</text>
</comment>
<dbReference type="PANTHER" id="PTHR10209">
    <property type="entry name" value="OXIDOREDUCTASE, 2OG-FE II OXYGENASE FAMILY PROTEIN"/>
    <property type="match status" value="1"/>
</dbReference>
<feature type="domain" description="Fe2OG dioxygenase" evidence="6">
    <location>
        <begin position="181"/>
        <end position="285"/>
    </location>
</feature>
<dbReference type="InterPro" id="IPR027443">
    <property type="entry name" value="IPNS-like_sf"/>
</dbReference>
<dbReference type="InterPro" id="IPR005123">
    <property type="entry name" value="Oxoglu/Fe-dep_dioxygenase_dom"/>
</dbReference>
<sequence>MSLAGSAFATDDAFQDIPVIDLSCATSPNDSERKALAHQIRDACINVGFFYVKNHGISPECIDDVLKAIKEYFDLSVEEKMKLYHRNVGNFVGYSPVLDGNAEPGNSGDMREGFSIVWEELELKVNAMTGANAWPKCPERFREAMLTYYHAAIAVGKMLFPLFALSLDLPKEYFNDKTRNSATRMNAGHYQPQIGLVDDDPVVGIGAHTDFQCFTILWQQPGIQALQVLNSNKKWIDATPIEGTLVINIGDQFARWTNDVFKSTVHRVVNRNDVDRYSIPLFFGSDDNVIIEPIATCVSAERPARYEPMTAGEYVNQCLKTLFY</sequence>
<dbReference type="GO" id="GO:0046872">
    <property type="term" value="F:metal ion binding"/>
    <property type="evidence" value="ECO:0007669"/>
    <property type="project" value="UniProtKB-KW"/>
</dbReference>
<dbReference type="Pfam" id="PF03171">
    <property type="entry name" value="2OG-FeII_Oxy"/>
    <property type="match status" value="1"/>
</dbReference>
<dbReference type="Gene3D" id="2.60.120.330">
    <property type="entry name" value="B-lactam Antibiotic, Isopenicillin N Synthase, Chain"/>
    <property type="match status" value="1"/>
</dbReference>
<evidence type="ECO:0000256" key="1">
    <source>
        <dbReference type="ARBA" id="ARBA00008056"/>
    </source>
</evidence>
<dbReference type="PRINTS" id="PR00682">
    <property type="entry name" value="IPNSYNTHASE"/>
</dbReference>
<dbReference type="OrthoDB" id="288590at2759"/>
<dbReference type="PROSITE" id="PS51471">
    <property type="entry name" value="FE2OG_OXY"/>
    <property type="match status" value="1"/>
</dbReference>
<accession>A0A1B7N0R0</accession>
<protein>
    <submittedName>
        <fullName evidence="7">2OG-Fe-II oxygenase</fullName>
    </submittedName>
</protein>
<dbReference type="FunCoup" id="A0A1B7N0R0">
    <property type="interactions" value="6"/>
</dbReference>
<organism evidence="7 8">
    <name type="scientific">Rhizopogon vinicolor AM-OR11-026</name>
    <dbReference type="NCBI Taxonomy" id="1314800"/>
    <lineage>
        <taxon>Eukaryota</taxon>
        <taxon>Fungi</taxon>
        <taxon>Dikarya</taxon>
        <taxon>Basidiomycota</taxon>
        <taxon>Agaricomycotina</taxon>
        <taxon>Agaricomycetes</taxon>
        <taxon>Agaricomycetidae</taxon>
        <taxon>Boletales</taxon>
        <taxon>Suillineae</taxon>
        <taxon>Rhizopogonaceae</taxon>
        <taxon>Rhizopogon</taxon>
    </lineage>
</organism>
<dbReference type="Pfam" id="PF14226">
    <property type="entry name" value="DIOX_N"/>
    <property type="match status" value="1"/>
</dbReference>
<dbReference type="InterPro" id="IPR026992">
    <property type="entry name" value="DIOX_N"/>
</dbReference>
<keyword evidence="8" id="KW-1185">Reference proteome</keyword>
<dbReference type="Proteomes" id="UP000092154">
    <property type="component" value="Unassembled WGS sequence"/>
</dbReference>
<dbReference type="InParanoid" id="A0A1B7N0R0"/>
<keyword evidence="4 5" id="KW-0408">Iron</keyword>
<keyword evidence="3 5" id="KW-0560">Oxidoreductase</keyword>
<dbReference type="STRING" id="1314800.A0A1B7N0R0"/>
<evidence type="ECO:0000256" key="3">
    <source>
        <dbReference type="ARBA" id="ARBA00023002"/>
    </source>
</evidence>